<reference evidence="1" key="1">
    <citation type="journal article" date="2022" name="Mol. Ecol. Resour.">
        <title>The complete and closed genome of the facultative generalist Candidatus Endoriftia persephone from deep-sea hydrothermal vents.</title>
        <authorList>
            <person name="de Oliveira A.L."/>
            <person name="Srivastava A."/>
            <person name="Espada-Hinojosa S."/>
            <person name="Bright M."/>
        </authorList>
    </citation>
    <scope>NUCLEOTIDE SEQUENCE</scope>
    <source>
        <strain evidence="1">Tica-EPR-9o50.N</strain>
    </source>
</reference>
<name>A0A9J6ZUM4_9GAMM</name>
<proteinExistence type="predicted"/>
<dbReference type="AlphaFoldDB" id="A0A9J6ZUM4"/>
<organism evidence="1 2">
    <name type="scientific">Candidatus Endoriftia persephonae</name>
    <dbReference type="NCBI Taxonomy" id="393765"/>
    <lineage>
        <taxon>Bacteria</taxon>
        <taxon>Pseudomonadati</taxon>
        <taxon>Pseudomonadota</taxon>
        <taxon>Gammaproteobacteria</taxon>
        <taxon>Chromatiales</taxon>
        <taxon>Sedimenticolaceae</taxon>
        <taxon>Candidatus Endoriftia</taxon>
    </lineage>
</organism>
<dbReference type="KEGG" id="eps:L0Y14_09390"/>
<sequence>MALMRFAGKRRTDFTRKRSLPFEHLIPLMLNFRKSTPQDELDQFFETIGDGKPLPRITASAFCQARRKLKHESFIQLNEALLESAEKQMGQRR</sequence>
<keyword evidence="2" id="KW-1185">Reference proteome</keyword>
<dbReference type="Proteomes" id="UP001056649">
    <property type="component" value="Chromosome"/>
</dbReference>
<evidence type="ECO:0000313" key="2">
    <source>
        <dbReference type="Proteomes" id="UP001056649"/>
    </source>
</evidence>
<dbReference type="RefSeq" id="WP_138921701.1">
    <property type="nucleotide sequence ID" value="NZ_CP090569.1"/>
</dbReference>
<accession>A0A9J6ZUM4</accession>
<evidence type="ECO:0000313" key="1">
    <source>
        <dbReference type="EMBL" id="USF86359.1"/>
    </source>
</evidence>
<protein>
    <submittedName>
        <fullName evidence="1">Uncharacterized protein</fullName>
    </submittedName>
</protein>
<dbReference type="EMBL" id="CP090569">
    <property type="protein sequence ID" value="USF86359.1"/>
    <property type="molecule type" value="Genomic_DNA"/>
</dbReference>
<gene>
    <name evidence="1" type="ORF">L0Y14_09390</name>
</gene>